<accession>S7V8B1</accession>
<organism evidence="1 2">
    <name type="scientific">Desulfococcus multivorans DSM 2059</name>
    <dbReference type="NCBI Taxonomy" id="1121405"/>
    <lineage>
        <taxon>Bacteria</taxon>
        <taxon>Pseudomonadati</taxon>
        <taxon>Thermodesulfobacteriota</taxon>
        <taxon>Desulfobacteria</taxon>
        <taxon>Desulfobacterales</taxon>
        <taxon>Desulfococcaceae</taxon>
        <taxon>Desulfococcus</taxon>
    </lineage>
</organism>
<evidence type="ECO:0000313" key="1">
    <source>
        <dbReference type="EMBL" id="EPR40768.1"/>
    </source>
</evidence>
<dbReference type="RefSeq" id="WP_020876795.1">
    <property type="nucleotide sequence ID" value="NZ_ATHJ01000081.1"/>
</dbReference>
<reference evidence="1 2" key="1">
    <citation type="journal article" date="2013" name="Genome Announc.">
        <title>Draft genome sequences for three mercury-methylating, sulfate-reducing bacteria.</title>
        <authorList>
            <person name="Brown S.D."/>
            <person name="Hurt R.A.Jr."/>
            <person name="Gilmour C.C."/>
            <person name="Elias D.A."/>
        </authorList>
    </citation>
    <scope>NUCLEOTIDE SEQUENCE [LARGE SCALE GENOMIC DNA]</scope>
    <source>
        <strain evidence="1 2">DSM 2059</strain>
    </source>
</reference>
<dbReference type="EMBL" id="ATHJ01000081">
    <property type="protein sequence ID" value="EPR40768.1"/>
    <property type="molecule type" value="Genomic_DNA"/>
</dbReference>
<evidence type="ECO:0000313" key="2">
    <source>
        <dbReference type="Proteomes" id="UP000014977"/>
    </source>
</evidence>
<dbReference type="Gene3D" id="2.30.30.40">
    <property type="entry name" value="SH3 Domains"/>
    <property type="match status" value="1"/>
</dbReference>
<dbReference type="PROSITE" id="PS51257">
    <property type="entry name" value="PROKAR_LIPOPROTEIN"/>
    <property type="match status" value="1"/>
</dbReference>
<comment type="caution">
    <text evidence="1">The sequence shown here is derived from an EMBL/GenBank/DDBJ whole genome shotgun (WGS) entry which is preliminary data.</text>
</comment>
<dbReference type="eggNOG" id="ENOG502ZBUC">
    <property type="taxonomic scope" value="Bacteria"/>
</dbReference>
<sequence length="293" mass="33190">MTTRCPMKNKTRVSKVLPGVFLLFFVAVGCGNLQSGKAAAPGRSPDPTAETVHLTYTVVDVAPDDILNVRARPDVNAAVVGHIPFYGVDIHIRETTRKAKTSAWMPIRYKDLNGWVNRRYLARQVGAMDEAVSARAGEIMWALKQKDMARLSRLVHPEKGVRFSPYTYVRDEDLVFQADDIKDLMSNPSVYRWGRFDGSGLPITKTFGDYFKRFVYDADFIRPQAVGADTVIGRGNTINNIPEFYPEAIFIEYHFEGMDPKLGGMDWRSLRLVLETHQGNWYLVGIVHDEWTI</sequence>
<gene>
    <name evidence="1" type="ORF">dsmv_2364</name>
</gene>
<keyword evidence="2" id="KW-1185">Reference proteome</keyword>
<dbReference type="Proteomes" id="UP000014977">
    <property type="component" value="Unassembled WGS sequence"/>
</dbReference>
<name>S7V8B1_DESML</name>
<dbReference type="PATRIC" id="fig|1121405.3.peg.1941"/>
<dbReference type="OrthoDB" id="1267107at2"/>
<dbReference type="AlphaFoldDB" id="S7V8B1"/>
<protein>
    <submittedName>
        <fullName evidence="1">SH3 domain protein</fullName>
    </submittedName>
</protein>
<dbReference type="STRING" id="897.B2D07_01290"/>
<proteinExistence type="predicted"/>